<gene>
    <name evidence="2" type="ORF">GJ689_12540</name>
</gene>
<dbReference type="AlphaFoldDB" id="A0A9X4XLV8"/>
<organism evidence="2 3">
    <name type="scientific">Rhodoplanes serenus</name>
    <dbReference type="NCBI Taxonomy" id="200615"/>
    <lineage>
        <taxon>Bacteria</taxon>
        <taxon>Pseudomonadati</taxon>
        <taxon>Pseudomonadota</taxon>
        <taxon>Alphaproteobacteria</taxon>
        <taxon>Hyphomicrobiales</taxon>
        <taxon>Nitrobacteraceae</taxon>
        <taxon>Rhodoplanes</taxon>
    </lineage>
</organism>
<dbReference type="EMBL" id="WNKV01000008">
    <property type="protein sequence ID" value="MTW17032.1"/>
    <property type="molecule type" value="Genomic_DNA"/>
</dbReference>
<accession>A0A9X4XLV8</accession>
<protein>
    <recommendedName>
        <fullName evidence="4">DUF3617 family protein</fullName>
    </recommendedName>
</protein>
<evidence type="ECO:0000256" key="1">
    <source>
        <dbReference type="SAM" id="SignalP"/>
    </source>
</evidence>
<evidence type="ECO:0000313" key="3">
    <source>
        <dbReference type="Proteomes" id="UP000438991"/>
    </source>
</evidence>
<sequence>MPATMLATILAFIPIGSVALPSVAIAADDLTGVWATDGTACDKLFVRNAKGIAFRDKSEIHGGGFIIEGSRIRGKAVTCTIKSRRVDGEVVHMLASCASDIMLSSVQFSVRLPSPDTLVRVFPGMSGMEMSYHRCAM</sequence>
<comment type="caution">
    <text evidence="2">The sequence shown here is derived from an EMBL/GenBank/DDBJ whole genome shotgun (WGS) entry which is preliminary data.</text>
</comment>
<dbReference type="RefSeq" id="WP_155479827.1">
    <property type="nucleotide sequence ID" value="NZ_WNKV01000008.1"/>
</dbReference>
<feature type="chain" id="PRO_5040932820" description="DUF3617 family protein" evidence="1">
    <location>
        <begin position="27"/>
        <end position="137"/>
    </location>
</feature>
<keyword evidence="1" id="KW-0732">Signal</keyword>
<dbReference type="Proteomes" id="UP000438991">
    <property type="component" value="Unassembled WGS sequence"/>
</dbReference>
<reference evidence="2 3" key="1">
    <citation type="submission" date="2019-11" db="EMBL/GenBank/DDBJ databases">
        <title>Whole-genome sequence of Rhodoplanes serenus DSM 18633, type strain.</title>
        <authorList>
            <person name="Kyndt J.A."/>
            <person name="Meyer T.E."/>
        </authorList>
    </citation>
    <scope>NUCLEOTIDE SEQUENCE [LARGE SCALE GENOMIC DNA]</scope>
    <source>
        <strain evidence="2 3">DSM 18633</strain>
    </source>
</reference>
<evidence type="ECO:0008006" key="4">
    <source>
        <dbReference type="Google" id="ProtNLM"/>
    </source>
</evidence>
<feature type="signal peptide" evidence="1">
    <location>
        <begin position="1"/>
        <end position="26"/>
    </location>
</feature>
<proteinExistence type="predicted"/>
<name>A0A9X4XLV8_9BRAD</name>
<evidence type="ECO:0000313" key="2">
    <source>
        <dbReference type="EMBL" id="MTW17032.1"/>
    </source>
</evidence>